<dbReference type="AlphaFoldDB" id="X1HBQ3"/>
<comment type="caution">
    <text evidence="2">The sequence shown here is derived from an EMBL/GenBank/DDBJ whole genome shotgun (WGS) entry which is preliminary data.</text>
</comment>
<organism evidence="2">
    <name type="scientific">marine sediment metagenome</name>
    <dbReference type="NCBI Taxonomy" id="412755"/>
    <lineage>
        <taxon>unclassified sequences</taxon>
        <taxon>metagenomes</taxon>
        <taxon>ecological metagenomes</taxon>
    </lineage>
</organism>
<evidence type="ECO:0000313" key="2">
    <source>
        <dbReference type="EMBL" id="GAH54465.1"/>
    </source>
</evidence>
<proteinExistence type="predicted"/>
<evidence type="ECO:0000259" key="1">
    <source>
        <dbReference type="Pfam" id="PF20797"/>
    </source>
</evidence>
<accession>X1HBQ3</accession>
<dbReference type="EMBL" id="BARU01023556">
    <property type="protein sequence ID" value="GAH54465.1"/>
    <property type="molecule type" value="Genomic_DNA"/>
</dbReference>
<name>X1HBQ3_9ZZZZ</name>
<feature type="non-terminal residue" evidence="2">
    <location>
        <position position="1"/>
    </location>
</feature>
<reference evidence="2" key="1">
    <citation type="journal article" date="2014" name="Front. Microbiol.">
        <title>High frequency of phylogenetically diverse reductive dehalogenase-homologous genes in deep subseafloor sedimentary metagenomes.</title>
        <authorList>
            <person name="Kawai M."/>
            <person name="Futagami T."/>
            <person name="Toyoda A."/>
            <person name="Takaki Y."/>
            <person name="Nishi S."/>
            <person name="Hori S."/>
            <person name="Arai W."/>
            <person name="Tsubouchi T."/>
            <person name="Morono Y."/>
            <person name="Uchiyama I."/>
            <person name="Ito T."/>
            <person name="Fujiyama A."/>
            <person name="Inagaki F."/>
            <person name="Takami H."/>
        </authorList>
    </citation>
    <scope>NUCLEOTIDE SEQUENCE</scope>
    <source>
        <strain evidence="2">Expedition CK06-06</strain>
    </source>
</reference>
<sequence length="94" mass="11245">TIFINNELPKGEDWHKELLLQMAYPIEGIRGAVISQDLLEKLKEYLRFRHLFRNIYGFELKWEKFKNLSLSLHIILGELKGDLERFTDTLNKVR</sequence>
<dbReference type="InterPro" id="IPR048769">
    <property type="entry name" value="HepT-like_dom"/>
</dbReference>
<feature type="domain" description="HepT-like" evidence="1">
    <location>
        <begin position="4"/>
        <end position="89"/>
    </location>
</feature>
<gene>
    <name evidence="2" type="ORF">S03H2_38206</name>
</gene>
<protein>
    <recommendedName>
        <fullName evidence="1">HepT-like domain-containing protein</fullName>
    </recommendedName>
</protein>
<dbReference type="Pfam" id="PF20797">
    <property type="entry name" value="HepT-like_2"/>
    <property type="match status" value="1"/>
</dbReference>